<gene>
    <name evidence="4" type="ORF">CA85_40510</name>
</gene>
<dbReference type="EMBL" id="SJPK01000012">
    <property type="protein sequence ID" value="TWT56518.1"/>
    <property type="molecule type" value="Genomic_DNA"/>
</dbReference>
<proteinExistence type="predicted"/>
<evidence type="ECO:0000313" key="5">
    <source>
        <dbReference type="Proteomes" id="UP000318053"/>
    </source>
</evidence>
<organism evidence="4 5">
    <name type="scientific">Allorhodopirellula solitaria</name>
    <dbReference type="NCBI Taxonomy" id="2527987"/>
    <lineage>
        <taxon>Bacteria</taxon>
        <taxon>Pseudomonadati</taxon>
        <taxon>Planctomycetota</taxon>
        <taxon>Planctomycetia</taxon>
        <taxon>Pirellulales</taxon>
        <taxon>Pirellulaceae</taxon>
        <taxon>Allorhodopirellula</taxon>
    </lineage>
</organism>
<dbReference type="InterPro" id="IPR002104">
    <property type="entry name" value="Integrase_catalytic"/>
</dbReference>
<keyword evidence="1" id="KW-0233">DNA recombination</keyword>
<accession>A0A5C5X0Y0</accession>
<evidence type="ECO:0000256" key="1">
    <source>
        <dbReference type="ARBA" id="ARBA00023172"/>
    </source>
</evidence>
<feature type="domain" description="Tyr recombinase" evidence="3">
    <location>
        <begin position="183"/>
        <end position="391"/>
    </location>
</feature>
<evidence type="ECO:0000256" key="2">
    <source>
        <dbReference type="SAM" id="MobiDB-lite"/>
    </source>
</evidence>
<keyword evidence="5" id="KW-1185">Reference proteome</keyword>
<dbReference type="Gene3D" id="1.10.443.10">
    <property type="entry name" value="Intergrase catalytic core"/>
    <property type="match status" value="1"/>
</dbReference>
<dbReference type="GO" id="GO:0006310">
    <property type="term" value="P:DNA recombination"/>
    <property type="evidence" value="ECO:0007669"/>
    <property type="project" value="UniProtKB-KW"/>
</dbReference>
<evidence type="ECO:0000313" key="4">
    <source>
        <dbReference type="EMBL" id="TWT56518.1"/>
    </source>
</evidence>
<evidence type="ECO:0000259" key="3">
    <source>
        <dbReference type="PROSITE" id="PS51898"/>
    </source>
</evidence>
<dbReference type="Proteomes" id="UP000318053">
    <property type="component" value="Unassembled WGS sequence"/>
</dbReference>
<feature type="region of interest" description="Disordered" evidence="2">
    <location>
        <begin position="294"/>
        <end position="319"/>
    </location>
</feature>
<dbReference type="PANTHER" id="PTHR30349:SF64">
    <property type="entry name" value="PROPHAGE INTEGRASE INTD-RELATED"/>
    <property type="match status" value="1"/>
</dbReference>
<dbReference type="PANTHER" id="PTHR30349">
    <property type="entry name" value="PHAGE INTEGRASE-RELATED"/>
    <property type="match status" value="1"/>
</dbReference>
<dbReference type="OrthoDB" id="254233at2"/>
<dbReference type="GO" id="GO:0003677">
    <property type="term" value="F:DNA binding"/>
    <property type="evidence" value="ECO:0007669"/>
    <property type="project" value="InterPro"/>
</dbReference>
<dbReference type="Pfam" id="PF00589">
    <property type="entry name" value="Phage_integrase"/>
    <property type="match status" value="1"/>
</dbReference>
<dbReference type="GO" id="GO:0015074">
    <property type="term" value="P:DNA integration"/>
    <property type="evidence" value="ECO:0007669"/>
    <property type="project" value="InterPro"/>
</dbReference>
<comment type="caution">
    <text evidence="4">The sequence shown here is derived from an EMBL/GenBank/DDBJ whole genome shotgun (WGS) entry which is preliminary data.</text>
</comment>
<protein>
    <submittedName>
        <fullName evidence="4">Site-specific tyrosine recombinase XerC</fullName>
    </submittedName>
</protein>
<dbReference type="PROSITE" id="PS51898">
    <property type="entry name" value="TYR_RECOMBINASE"/>
    <property type="match status" value="1"/>
</dbReference>
<dbReference type="InterPro" id="IPR013762">
    <property type="entry name" value="Integrase-like_cat_sf"/>
</dbReference>
<dbReference type="InterPro" id="IPR050090">
    <property type="entry name" value="Tyrosine_recombinase_XerCD"/>
</dbReference>
<dbReference type="InterPro" id="IPR011010">
    <property type="entry name" value="DNA_brk_join_enz"/>
</dbReference>
<reference evidence="4 5" key="1">
    <citation type="submission" date="2019-02" db="EMBL/GenBank/DDBJ databases">
        <title>Deep-cultivation of Planctomycetes and their phenomic and genomic characterization uncovers novel biology.</title>
        <authorList>
            <person name="Wiegand S."/>
            <person name="Jogler M."/>
            <person name="Boedeker C."/>
            <person name="Pinto D."/>
            <person name="Vollmers J."/>
            <person name="Rivas-Marin E."/>
            <person name="Kohn T."/>
            <person name="Peeters S.H."/>
            <person name="Heuer A."/>
            <person name="Rast P."/>
            <person name="Oberbeckmann S."/>
            <person name="Bunk B."/>
            <person name="Jeske O."/>
            <person name="Meyerdierks A."/>
            <person name="Storesund J.E."/>
            <person name="Kallscheuer N."/>
            <person name="Luecker S."/>
            <person name="Lage O.M."/>
            <person name="Pohl T."/>
            <person name="Merkel B.J."/>
            <person name="Hornburger P."/>
            <person name="Mueller R.-W."/>
            <person name="Bruemmer F."/>
            <person name="Labrenz M."/>
            <person name="Spormann A.M."/>
            <person name="Op Den Camp H."/>
            <person name="Overmann J."/>
            <person name="Amann R."/>
            <person name="Jetten M.S.M."/>
            <person name="Mascher T."/>
            <person name="Medema M.H."/>
            <person name="Devos D.P."/>
            <person name="Kaster A.-K."/>
            <person name="Ovreas L."/>
            <person name="Rohde M."/>
            <person name="Galperin M.Y."/>
            <person name="Jogler C."/>
        </authorList>
    </citation>
    <scope>NUCLEOTIDE SEQUENCE [LARGE SCALE GENOMIC DNA]</scope>
    <source>
        <strain evidence="4 5">CA85</strain>
    </source>
</reference>
<name>A0A5C5X0Y0_9BACT</name>
<dbReference type="AlphaFoldDB" id="A0A5C5X0Y0"/>
<feature type="compositionally biased region" description="Basic and acidic residues" evidence="2">
    <location>
        <begin position="308"/>
        <end position="319"/>
    </location>
</feature>
<dbReference type="SUPFAM" id="SSF56349">
    <property type="entry name" value="DNA breaking-rejoining enzymes"/>
    <property type="match status" value="1"/>
</dbReference>
<sequence length="403" mass="45013">MGRPKKSMPDYRYHVSGQGVVELSGKTFYLGTYDSPESRAKYFALLQIYNGNGLSIPDDLSIVHQQDVPVSVRCVTAEFREHVKIKYARSPSHNGRLTNLCKLLEDEYGDEPAAEFGPRKLAALRDTFVASGNNRNYANSQTRSICQIFKYGVARELIEVSVLQRLETLEPLRQGQTTAKETKPRQPISLEVVRATARYLSPTIKAMVMVQLATGMRPSEVFAMRPRDIDQRGDEWIYRPDSHKTAHHGVTKAVPIVGDARLVVARFLDRPSDQYLFSPIESAAWHREQRSLARKTHKSCGNRVGSNLKKDPKRKPGEMFTKDSYRRAVVNAAKKAEVEHWTPYQLRYTAAAAIREALGIEAAQAILGHTKAAMTEHYAKSTEAKAIEAAKVGPTLGAGFLDG</sequence>